<dbReference type="EMBL" id="JACHDY010000008">
    <property type="protein sequence ID" value="MBB5319398.1"/>
    <property type="molecule type" value="Genomic_DNA"/>
</dbReference>
<dbReference type="InterPro" id="IPR036388">
    <property type="entry name" value="WH-like_DNA-bd_sf"/>
</dbReference>
<gene>
    <name evidence="2" type="ORF">HDF09_004106</name>
</gene>
<dbReference type="Pfam" id="PF02082">
    <property type="entry name" value="Rrf2"/>
    <property type="match status" value="1"/>
</dbReference>
<dbReference type="AlphaFoldDB" id="A0A7W8ILS2"/>
<dbReference type="InterPro" id="IPR036390">
    <property type="entry name" value="WH_DNA-bd_sf"/>
</dbReference>
<sequence>MPLVRDGLAHSLEGKNGGTRLGRPSAEITLRDIYCSVMGTKKLWIPRPDVPQRRLVSSNVERFFEALANDAEEAVLGLLATRTLHQSLEELDNLSDSDRSSV</sequence>
<dbReference type="SUPFAM" id="SSF46785">
    <property type="entry name" value="Winged helix' DNA-binding domain"/>
    <property type="match status" value="1"/>
</dbReference>
<dbReference type="InterPro" id="IPR000944">
    <property type="entry name" value="Tscrpt_reg_Rrf2"/>
</dbReference>
<keyword evidence="3" id="KW-1185">Reference proteome</keyword>
<reference evidence="2" key="1">
    <citation type="submission" date="2020-08" db="EMBL/GenBank/DDBJ databases">
        <title>Genomic Encyclopedia of Type Strains, Phase IV (KMG-V): Genome sequencing to study the core and pangenomes of soil and plant-associated prokaryotes.</title>
        <authorList>
            <person name="Whitman W."/>
        </authorList>
    </citation>
    <scope>NUCLEOTIDE SEQUENCE [LARGE SCALE GENOMIC DNA]</scope>
    <source>
        <strain evidence="2">M8UP27</strain>
    </source>
</reference>
<organism evidence="2 3">
    <name type="scientific">Tunturiibacter empetritectus</name>
    <dbReference type="NCBI Taxonomy" id="3069691"/>
    <lineage>
        <taxon>Bacteria</taxon>
        <taxon>Pseudomonadati</taxon>
        <taxon>Acidobacteriota</taxon>
        <taxon>Terriglobia</taxon>
        <taxon>Terriglobales</taxon>
        <taxon>Acidobacteriaceae</taxon>
        <taxon>Tunturiibacter</taxon>
    </lineage>
</organism>
<name>A0A7W8ILS2_9BACT</name>
<evidence type="ECO:0000313" key="2">
    <source>
        <dbReference type="EMBL" id="MBB5319398.1"/>
    </source>
</evidence>
<comment type="caution">
    <text evidence="2">The sequence shown here is derived from an EMBL/GenBank/DDBJ whole genome shotgun (WGS) entry which is preliminary data.</text>
</comment>
<evidence type="ECO:0000313" key="3">
    <source>
        <dbReference type="Proteomes" id="UP000568106"/>
    </source>
</evidence>
<dbReference type="GO" id="GO:0003677">
    <property type="term" value="F:DNA binding"/>
    <property type="evidence" value="ECO:0007669"/>
    <property type="project" value="UniProtKB-KW"/>
</dbReference>
<protein>
    <submittedName>
        <fullName evidence="2">DNA-binding IscR family transcriptional regulator</fullName>
    </submittedName>
</protein>
<dbReference type="PROSITE" id="PS51197">
    <property type="entry name" value="HTH_RRF2_2"/>
    <property type="match status" value="1"/>
</dbReference>
<proteinExistence type="predicted"/>
<accession>A0A7W8ILS2</accession>
<dbReference type="Proteomes" id="UP000568106">
    <property type="component" value="Unassembled WGS sequence"/>
</dbReference>
<dbReference type="Gene3D" id="1.10.10.10">
    <property type="entry name" value="Winged helix-like DNA-binding domain superfamily/Winged helix DNA-binding domain"/>
    <property type="match status" value="1"/>
</dbReference>
<keyword evidence="2" id="KW-0238">DNA-binding</keyword>
<evidence type="ECO:0000256" key="1">
    <source>
        <dbReference type="SAM" id="MobiDB-lite"/>
    </source>
</evidence>
<feature type="region of interest" description="Disordered" evidence="1">
    <location>
        <begin position="1"/>
        <end position="23"/>
    </location>
</feature>